<sequence length="109" mass="11784">MEKTKKLMAGVSATALTLSLAGCGTSSSLPPKPTDQSCRDWDWSEEEGVWRCDESRSGHYGAYYYGGRYFNNKSALNSDSSYINYKNSDSFKAAKTSSGFGSGTKSFGG</sequence>
<keyword evidence="2" id="KW-0032">Aminotransferase</keyword>
<accession>A0ABX3ZF27</accession>
<keyword evidence="1" id="KW-0732">Signal</keyword>
<comment type="caution">
    <text evidence="2">The sequence shown here is derived from an EMBL/GenBank/DDBJ whole genome shotgun (WGS) entry which is preliminary data.</text>
</comment>
<dbReference type="Proteomes" id="UP000196594">
    <property type="component" value="Unassembled WGS sequence"/>
</dbReference>
<gene>
    <name evidence="2" type="ORF">CBM15_15060</name>
</gene>
<dbReference type="EMBL" id="NHNT01000011">
    <property type="protein sequence ID" value="OUZ38099.1"/>
    <property type="molecule type" value="Genomic_DNA"/>
</dbReference>
<dbReference type="RefSeq" id="WP_087618143.1">
    <property type="nucleotide sequence ID" value="NZ_JAFBEY010000008.1"/>
</dbReference>
<evidence type="ECO:0000313" key="3">
    <source>
        <dbReference type="Proteomes" id="UP000196594"/>
    </source>
</evidence>
<dbReference type="GO" id="GO:0008483">
    <property type="term" value="F:transaminase activity"/>
    <property type="evidence" value="ECO:0007669"/>
    <property type="project" value="UniProtKB-KW"/>
</dbReference>
<keyword evidence="3" id="KW-1185">Reference proteome</keyword>
<feature type="signal peptide" evidence="1">
    <location>
        <begin position="1"/>
        <end position="21"/>
    </location>
</feature>
<name>A0ABX3ZF27_9BACL</name>
<feature type="chain" id="PRO_5047505663" evidence="1">
    <location>
        <begin position="22"/>
        <end position="109"/>
    </location>
</feature>
<evidence type="ECO:0000256" key="1">
    <source>
        <dbReference type="SAM" id="SignalP"/>
    </source>
</evidence>
<protein>
    <submittedName>
        <fullName evidence="2">Aminotransferase yhxA</fullName>
    </submittedName>
</protein>
<organism evidence="2 3">
    <name type="scientific">Solibacillus kalamii</name>
    <dbReference type="NCBI Taxonomy" id="1748298"/>
    <lineage>
        <taxon>Bacteria</taxon>
        <taxon>Bacillati</taxon>
        <taxon>Bacillota</taxon>
        <taxon>Bacilli</taxon>
        <taxon>Bacillales</taxon>
        <taxon>Caryophanaceae</taxon>
        <taxon>Solibacillus</taxon>
    </lineage>
</organism>
<dbReference type="PROSITE" id="PS51257">
    <property type="entry name" value="PROKAR_LIPOPROTEIN"/>
    <property type="match status" value="1"/>
</dbReference>
<reference evidence="2 3" key="1">
    <citation type="journal article" date="2017" name="Int. J. Syst. Evol. Microbiol.">
        <title>Solibacillus kalamii sp. nov., isolated from a high-efficiency particulate arrestance filter system used in the International Space Station.</title>
        <authorList>
            <person name="Checinska Sielaff A."/>
            <person name="Kumar R.M."/>
            <person name="Pal D."/>
            <person name="Mayilraj S."/>
            <person name="Venkateswaran K."/>
        </authorList>
    </citation>
    <scope>NUCLEOTIDE SEQUENCE [LARGE SCALE GENOMIC DNA]</scope>
    <source>
        <strain evidence="2 3">ISSFR-015</strain>
    </source>
</reference>
<proteinExistence type="predicted"/>
<keyword evidence="2" id="KW-0808">Transferase</keyword>
<evidence type="ECO:0000313" key="2">
    <source>
        <dbReference type="EMBL" id="OUZ38099.1"/>
    </source>
</evidence>